<comment type="subcellular location">
    <subcellularLocation>
        <location evidence="1">Nucleus</location>
    </subcellularLocation>
</comment>
<evidence type="ECO:0000259" key="6">
    <source>
        <dbReference type="PROSITE" id="PS51504"/>
    </source>
</evidence>
<evidence type="ECO:0000256" key="2">
    <source>
        <dbReference type="ARBA" id="ARBA00022553"/>
    </source>
</evidence>
<dbReference type="Pfam" id="PF21524">
    <property type="entry name" value="SAMD1_WH"/>
    <property type="match status" value="1"/>
</dbReference>
<evidence type="ECO:0000256" key="3">
    <source>
        <dbReference type="ARBA" id="ARBA00022853"/>
    </source>
</evidence>
<dbReference type="GO" id="GO:0006334">
    <property type="term" value="P:nucleosome assembly"/>
    <property type="evidence" value="ECO:0007669"/>
    <property type="project" value="InterPro"/>
</dbReference>
<keyword evidence="9" id="KW-1185">Reference proteome</keyword>
<accession>A0A8K0P6Q8</accession>
<dbReference type="GO" id="GO:0000786">
    <property type="term" value="C:nucleosome"/>
    <property type="evidence" value="ECO:0007669"/>
    <property type="project" value="InterPro"/>
</dbReference>
<dbReference type="PROSITE" id="PS51504">
    <property type="entry name" value="H15"/>
    <property type="match status" value="1"/>
</dbReference>
<evidence type="ECO:0000256" key="1">
    <source>
        <dbReference type="ARBA" id="ARBA00004123"/>
    </source>
</evidence>
<feature type="region of interest" description="Disordered" evidence="5">
    <location>
        <begin position="181"/>
        <end position="215"/>
    </location>
</feature>
<evidence type="ECO:0000256" key="4">
    <source>
        <dbReference type="ARBA" id="ARBA00023242"/>
    </source>
</evidence>
<evidence type="ECO:0008006" key="10">
    <source>
        <dbReference type="Google" id="ProtNLM"/>
    </source>
</evidence>
<dbReference type="SUPFAM" id="SSF46785">
    <property type="entry name" value="Winged helix' DNA-binding domain"/>
    <property type="match status" value="1"/>
</dbReference>
<keyword evidence="2" id="KW-0597">Phosphoprotein</keyword>
<dbReference type="EMBL" id="KZ308881">
    <property type="protein sequence ID" value="KAG8235147.1"/>
    <property type="molecule type" value="Genomic_DNA"/>
</dbReference>
<comment type="caution">
    <text evidence="8">The sequence shown here is derived from an EMBL/GenBank/DDBJ whole genome shotgun (WGS) entry which is preliminary data.</text>
</comment>
<dbReference type="Gene3D" id="1.10.10.10">
    <property type="entry name" value="Winged helix-like DNA-binding domain superfamily/Winged helix DNA-binding domain"/>
    <property type="match status" value="1"/>
</dbReference>
<evidence type="ECO:0000313" key="8">
    <source>
        <dbReference type="EMBL" id="KAG8235147.1"/>
    </source>
</evidence>
<dbReference type="SMART" id="SM00526">
    <property type="entry name" value="H15"/>
    <property type="match status" value="1"/>
</dbReference>
<dbReference type="GO" id="GO:0005634">
    <property type="term" value="C:nucleus"/>
    <property type="evidence" value="ECO:0007669"/>
    <property type="project" value="UniProtKB-SubCell"/>
</dbReference>
<feature type="compositionally biased region" description="Acidic residues" evidence="5">
    <location>
        <begin position="189"/>
        <end position="198"/>
    </location>
</feature>
<dbReference type="InterPro" id="IPR005818">
    <property type="entry name" value="Histone_H1/H5_H15"/>
</dbReference>
<gene>
    <name evidence="8" type="ORF">J437_LFUL012345</name>
</gene>
<dbReference type="OrthoDB" id="787137at2759"/>
<dbReference type="Proteomes" id="UP000792457">
    <property type="component" value="Unassembled WGS sequence"/>
</dbReference>
<reference evidence="8" key="2">
    <citation type="submission" date="2017-10" db="EMBL/GenBank/DDBJ databases">
        <title>Ladona fulva Genome sequencing and assembly.</title>
        <authorList>
            <person name="Murali S."/>
            <person name="Richards S."/>
            <person name="Bandaranaike D."/>
            <person name="Bellair M."/>
            <person name="Blankenburg K."/>
            <person name="Chao H."/>
            <person name="Dinh H."/>
            <person name="Doddapaneni H."/>
            <person name="Dugan-Rocha S."/>
            <person name="Elkadiri S."/>
            <person name="Gnanaolivu R."/>
            <person name="Hernandez B."/>
            <person name="Skinner E."/>
            <person name="Javaid M."/>
            <person name="Lee S."/>
            <person name="Li M."/>
            <person name="Ming W."/>
            <person name="Munidasa M."/>
            <person name="Muniz J."/>
            <person name="Nguyen L."/>
            <person name="Hughes D."/>
            <person name="Osuji N."/>
            <person name="Pu L.-L."/>
            <person name="Puazo M."/>
            <person name="Qu C."/>
            <person name="Quiroz J."/>
            <person name="Raj R."/>
            <person name="Weissenberger G."/>
            <person name="Xin Y."/>
            <person name="Zou X."/>
            <person name="Han Y."/>
            <person name="Worley K."/>
            <person name="Muzny D."/>
            <person name="Gibbs R."/>
        </authorList>
    </citation>
    <scope>NUCLEOTIDE SEQUENCE</scope>
    <source>
        <strain evidence="8">Sampled in the wild</strain>
    </source>
</reference>
<feature type="domain" description="SAMD1-like winged helix (WH)" evidence="7">
    <location>
        <begin position="9"/>
        <end position="85"/>
    </location>
</feature>
<dbReference type="InterPro" id="IPR048589">
    <property type="entry name" value="SAMD1-like_WH"/>
</dbReference>
<dbReference type="PROSITE" id="PS52014">
    <property type="entry name" value="SAMD1_WH"/>
    <property type="match status" value="1"/>
</dbReference>
<dbReference type="AlphaFoldDB" id="A0A8K0P6Q8"/>
<proteinExistence type="predicted"/>
<organism evidence="8 9">
    <name type="scientific">Ladona fulva</name>
    <name type="common">Scarce chaser dragonfly</name>
    <name type="synonym">Libellula fulva</name>
    <dbReference type="NCBI Taxonomy" id="123851"/>
    <lineage>
        <taxon>Eukaryota</taxon>
        <taxon>Metazoa</taxon>
        <taxon>Ecdysozoa</taxon>
        <taxon>Arthropoda</taxon>
        <taxon>Hexapoda</taxon>
        <taxon>Insecta</taxon>
        <taxon>Pterygota</taxon>
        <taxon>Palaeoptera</taxon>
        <taxon>Odonata</taxon>
        <taxon>Epiprocta</taxon>
        <taxon>Anisoptera</taxon>
        <taxon>Libelluloidea</taxon>
        <taxon>Libellulidae</taxon>
        <taxon>Ladona</taxon>
    </lineage>
</organism>
<dbReference type="GO" id="GO:0003677">
    <property type="term" value="F:DNA binding"/>
    <property type="evidence" value="ECO:0007669"/>
    <property type="project" value="InterPro"/>
</dbReference>
<keyword evidence="4" id="KW-0539">Nucleus</keyword>
<evidence type="ECO:0000259" key="7">
    <source>
        <dbReference type="PROSITE" id="PS52014"/>
    </source>
</evidence>
<name>A0A8K0P6Q8_LADFU</name>
<keyword evidence="3" id="KW-0156">Chromatin regulator</keyword>
<protein>
    <recommendedName>
        <fullName evidence="10">Histone acetyltransferase</fullName>
    </recommendedName>
</protein>
<sequence>MRDSHEAPMGHVSHSTWLKWILDAIQKIRHQKQRPSVERISHAIRQHHKFRDECIVEQLELAVKEGAVLRVINKGQCSYKDPGVNSRQLKITKGTDLSKVIVKALRELGERGGSTLKGIERYIRQSHAVEQSEDVDLSSLLRLSVKRAVARGLVVQEGRLFRLTGRAPSVSVAVAAAAAAAARSAPSHEDDDDDDDDDPRSGFVSPDSSCHKVWM</sequence>
<reference evidence="8" key="1">
    <citation type="submission" date="2013-04" db="EMBL/GenBank/DDBJ databases">
        <authorList>
            <person name="Qu J."/>
            <person name="Murali S.C."/>
            <person name="Bandaranaike D."/>
            <person name="Bellair M."/>
            <person name="Blankenburg K."/>
            <person name="Chao H."/>
            <person name="Dinh H."/>
            <person name="Doddapaneni H."/>
            <person name="Downs B."/>
            <person name="Dugan-Rocha S."/>
            <person name="Elkadiri S."/>
            <person name="Gnanaolivu R.D."/>
            <person name="Hernandez B."/>
            <person name="Javaid M."/>
            <person name="Jayaseelan J.C."/>
            <person name="Lee S."/>
            <person name="Li M."/>
            <person name="Ming W."/>
            <person name="Munidasa M."/>
            <person name="Muniz J."/>
            <person name="Nguyen L."/>
            <person name="Ongeri F."/>
            <person name="Osuji N."/>
            <person name="Pu L.-L."/>
            <person name="Puazo M."/>
            <person name="Qu C."/>
            <person name="Quiroz J."/>
            <person name="Raj R."/>
            <person name="Weissenberger G."/>
            <person name="Xin Y."/>
            <person name="Zou X."/>
            <person name="Han Y."/>
            <person name="Richards S."/>
            <person name="Worley K."/>
            <person name="Muzny D."/>
            <person name="Gibbs R."/>
        </authorList>
    </citation>
    <scope>NUCLEOTIDE SEQUENCE</scope>
    <source>
        <strain evidence="8">Sampled in the wild</strain>
    </source>
</reference>
<feature type="domain" description="H15" evidence="6">
    <location>
        <begin position="93"/>
        <end position="165"/>
    </location>
</feature>
<dbReference type="InterPro" id="IPR036388">
    <property type="entry name" value="WH-like_DNA-bd_sf"/>
</dbReference>
<dbReference type="Pfam" id="PF00538">
    <property type="entry name" value="Linker_histone"/>
    <property type="match status" value="1"/>
</dbReference>
<evidence type="ECO:0000313" key="9">
    <source>
        <dbReference type="Proteomes" id="UP000792457"/>
    </source>
</evidence>
<evidence type="ECO:0000256" key="5">
    <source>
        <dbReference type="SAM" id="MobiDB-lite"/>
    </source>
</evidence>
<dbReference type="InterPro" id="IPR036390">
    <property type="entry name" value="WH_DNA-bd_sf"/>
</dbReference>